<organism evidence="2 3">
    <name type="scientific">Caenorhabditis auriculariae</name>
    <dbReference type="NCBI Taxonomy" id="2777116"/>
    <lineage>
        <taxon>Eukaryota</taxon>
        <taxon>Metazoa</taxon>
        <taxon>Ecdysozoa</taxon>
        <taxon>Nematoda</taxon>
        <taxon>Chromadorea</taxon>
        <taxon>Rhabditida</taxon>
        <taxon>Rhabditina</taxon>
        <taxon>Rhabditomorpha</taxon>
        <taxon>Rhabditoidea</taxon>
        <taxon>Rhabditidae</taxon>
        <taxon>Peloderinae</taxon>
        <taxon>Caenorhabditis</taxon>
    </lineage>
</organism>
<dbReference type="Proteomes" id="UP000835052">
    <property type="component" value="Unassembled WGS sequence"/>
</dbReference>
<evidence type="ECO:0000313" key="2">
    <source>
        <dbReference type="EMBL" id="CAD6195131.1"/>
    </source>
</evidence>
<feature type="compositionally biased region" description="Polar residues" evidence="1">
    <location>
        <begin position="448"/>
        <end position="496"/>
    </location>
</feature>
<dbReference type="EMBL" id="CAJGYM010000051">
    <property type="protein sequence ID" value="CAD6195131.1"/>
    <property type="molecule type" value="Genomic_DNA"/>
</dbReference>
<sequence length="654" mass="73995">MTDHGASTIDRSPQSVDYFGHWLSYYHAPSTGNRLKNWRPTVNDHNPQCRRMSKSRICKYQWSRLAVRIVKNINNFVPSSPSTSAENFNDLVIVLGIPFELAEYKKIYLEDYVKNAWKKLYEATIIKARELQKNGSVQIHLLHDLVQLLSAAKQRCKPHIVDLCCFVLPIIATDETMKILGSLDFFPILPQLKGFTTKADRIIEVENFGCMHVFMIIVYQIMLHLTAKENNFPAEVIPTVFDKLGDILIRVFDAVATHRPQSLRNAVSALAKSLKCMFLLISKEENIARSGRMFSFFERLVEILTEAHENEVPNDVAADGLLSQEWLVLFKLLAREKINHLNVKTMSMWKLYFNREIAKPSSSQTSLAPFTPPAPLKPLEVKVDELQPPHAKRAKISPEKRRGRLSVTFPVELFERVRRERMISSPLNAPQNFVASVSPNKNAAGDNLSLTSVENENDMNGNASKSSKVANTVEIGQTKHSGGSSHENTSLDTSQELDGGLKRNSAKLAEVPRRSNVSPEKAKRRSKTDSRRQGISDLSSYSKHTPPDVPDPLDKITPFRWYFDVDSPLIECPLAASQIHMRTLGSKKRKEEFLANLRAKKVNTLGELMNLSIFDVVKVFPLELHLNSPNAAVCIQKAFIRLEMEIRSDIRNSS</sequence>
<accession>A0A8S1HL76</accession>
<comment type="caution">
    <text evidence="2">The sequence shown here is derived from an EMBL/GenBank/DDBJ whole genome shotgun (WGS) entry which is preliminary data.</text>
</comment>
<feature type="region of interest" description="Disordered" evidence="1">
    <location>
        <begin position="438"/>
        <end position="550"/>
    </location>
</feature>
<dbReference type="AlphaFoldDB" id="A0A8S1HL76"/>
<gene>
    <name evidence="2" type="ORF">CAUJ_LOCUS11050</name>
</gene>
<name>A0A8S1HL76_9PELO</name>
<evidence type="ECO:0000256" key="1">
    <source>
        <dbReference type="SAM" id="MobiDB-lite"/>
    </source>
</evidence>
<evidence type="ECO:0000313" key="3">
    <source>
        <dbReference type="Proteomes" id="UP000835052"/>
    </source>
</evidence>
<reference evidence="2" key="1">
    <citation type="submission" date="2020-10" db="EMBL/GenBank/DDBJ databases">
        <authorList>
            <person name="Kikuchi T."/>
        </authorList>
    </citation>
    <scope>NUCLEOTIDE SEQUENCE</scope>
    <source>
        <strain evidence="2">NKZ352</strain>
    </source>
</reference>
<keyword evidence="3" id="KW-1185">Reference proteome</keyword>
<proteinExistence type="predicted"/>
<protein>
    <submittedName>
        <fullName evidence="2">Uncharacterized protein</fullName>
    </submittedName>
</protein>